<dbReference type="OrthoDB" id="5453268at2"/>
<reference evidence="2" key="1">
    <citation type="submission" date="2008-10" db="EMBL/GenBank/DDBJ databases">
        <title>Complete sequence of Desulfovibrio vulgaris str. 'Miyazaki F'.</title>
        <authorList>
            <person name="Lucas S."/>
            <person name="Copeland A."/>
            <person name="Lapidus A."/>
            <person name="Glavina del Rio T."/>
            <person name="Dalin E."/>
            <person name="Tice H."/>
            <person name="Bruce D."/>
            <person name="Goodwin L."/>
            <person name="Pitluck S."/>
            <person name="Sims D."/>
            <person name="Brettin T."/>
            <person name="Detter J.C."/>
            <person name="Han C."/>
            <person name="Larimer F."/>
            <person name="Land M."/>
            <person name="Hauser L."/>
            <person name="Kyrpides N."/>
            <person name="Mikhailova N."/>
            <person name="Hazen T.C."/>
            <person name="Richardson P."/>
        </authorList>
    </citation>
    <scope>NUCLEOTIDE SEQUENCE</scope>
    <source>
        <strain evidence="2">Miyazaki F</strain>
    </source>
</reference>
<organism evidence="2">
    <name type="scientific">Nitratidesulfovibrio vulgaris (strain DSM 19637 / Miyazaki F)</name>
    <name type="common">Desulfovibrio vulgaris</name>
    <dbReference type="NCBI Taxonomy" id="883"/>
    <lineage>
        <taxon>Bacteria</taxon>
        <taxon>Pseudomonadati</taxon>
        <taxon>Thermodesulfobacteriota</taxon>
        <taxon>Desulfovibrionia</taxon>
        <taxon>Desulfovibrionales</taxon>
        <taxon>Desulfovibrionaceae</taxon>
        <taxon>Nitratidesulfovibrio</taxon>
    </lineage>
</organism>
<dbReference type="KEGG" id="dvm:DvMF_1279"/>
<keyword evidence="1" id="KW-0472">Membrane</keyword>
<gene>
    <name evidence="2" type="ordered locus">DvMF_1279</name>
</gene>
<name>B8DLG6_NITV9</name>
<dbReference type="EMBL" id="CP001197">
    <property type="protein sequence ID" value="ACL08228.1"/>
    <property type="molecule type" value="Genomic_DNA"/>
</dbReference>
<keyword evidence="1" id="KW-1133">Transmembrane helix</keyword>
<accession>B8DLG6</accession>
<keyword evidence="1" id="KW-0812">Transmembrane</keyword>
<proteinExistence type="predicted"/>
<dbReference type="eggNOG" id="ENOG5033NB0">
    <property type="taxonomic scope" value="Bacteria"/>
</dbReference>
<evidence type="ECO:0000313" key="2">
    <source>
        <dbReference type="EMBL" id="ACL08228.1"/>
    </source>
</evidence>
<dbReference type="HOGENOM" id="CLU_1903321_0_0_7"/>
<sequence>MNPADITKLVQALQVIAGILQQLGVPGLVAIMLAGPAAVLITVLVLDHLRGRKQAELLETYRQDVAAMVAALQAESDNRREEASGRLETYRADMQTVLRQLGEHQKETAQYYRDNVELVKVYERMANDLTDVVVSNTRTMERVVNLIENNMSCPAARQAARGNK</sequence>
<dbReference type="STRING" id="883.DvMF_1279"/>
<dbReference type="AlphaFoldDB" id="B8DLG6"/>
<feature type="transmembrane region" description="Helical" evidence="1">
    <location>
        <begin position="23"/>
        <end position="46"/>
    </location>
</feature>
<protein>
    <submittedName>
        <fullName evidence="2">Uncharacterized protein</fullName>
    </submittedName>
</protein>
<evidence type="ECO:0000256" key="1">
    <source>
        <dbReference type="SAM" id="Phobius"/>
    </source>
</evidence>